<gene>
    <name evidence="1" type="ORF">Baya_11809</name>
</gene>
<comment type="caution">
    <text evidence="1">The sequence shown here is derived from an EMBL/GenBank/DDBJ whole genome shotgun (WGS) entry which is preliminary data.</text>
</comment>
<evidence type="ECO:0000313" key="1">
    <source>
        <dbReference type="EMBL" id="TSR27774.1"/>
    </source>
</evidence>
<dbReference type="OrthoDB" id="10012075at2759"/>
<protein>
    <recommendedName>
        <fullName evidence="3">Ig-like domain-containing protein</fullName>
    </recommendedName>
</protein>
<reference evidence="1 2" key="1">
    <citation type="journal article" date="2019" name="Genome Biol. Evol.">
        <title>Whole-Genome Sequencing of the Giant Devil Catfish, Bagarius yarrelli.</title>
        <authorList>
            <person name="Jiang W."/>
            <person name="Lv Y."/>
            <person name="Cheng L."/>
            <person name="Yang K."/>
            <person name="Chao B."/>
            <person name="Wang X."/>
            <person name="Li Y."/>
            <person name="Pan X."/>
            <person name="You X."/>
            <person name="Zhang Y."/>
            <person name="Yang J."/>
            <person name="Li J."/>
            <person name="Zhang X."/>
            <person name="Liu S."/>
            <person name="Sun C."/>
            <person name="Yang J."/>
            <person name="Shi Q."/>
        </authorList>
    </citation>
    <scope>NUCLEOTIDE SEQUENCE [LARGE SCALE GENOMIC DNA]</scope>
    <source>
        <strain evidence="1">JWS20170419001</strain>
        <tissue evidence="1">Muscle</tissue>
    </source>
</reference>
<organism evidence="1 2">
    <name type="scientific">Bagarius yarrelli</name>
    <name type="common">Goonch</name>
    <name type="synonym">Bagrus yarrelli</name>
    <dbReference type="NCBI Taxonomy" id="175774"/>
    <lineage>
        <taxon>Eukaryota</taxon>
        <taxon>Metazoa</taxon>
        <taxon>Chordata</taxon>
        <taxon>Craniata</taxon>
        <taxon>Vertebrata</taxon>
        <taxon>Euteleostomi</taxon>
        <taxon>Actinopterygii</taxon>
        <taxon>Neopterygii</taxon>
        <taxon>Teleostei</taxon>
        <taxon>Ostariophysi</taxon>
        <taxon>Siluriformes</taxon>
        <taxon>Sisoridae</taxon>
        <taxon>Sisorinae</taxon>
        <taxon>Bagarius</taxon>
    </lineage>
</organism>
<dbReference type="Proteomes" id="UP000319801">
    <property type="component" value="Unassembled WGS sequence"/>
</dbReference>
<name>A0A556V166_BAGYA</name>
<dbReference type="EMBL" id="VCAZ01000092">
    <property type="protein sequence ID" value="TSR27774.1"/>
    <property type="molecule type" value="Genomic_DNA"/>
</dbReference>
<evidence type="ECO:0008006" key="3">
    <source>
        <dbReference type="Google" id="ProtNLM"/>
    </source>
</evidence>
<keyword evidence="2" id="KW-1185">Reference proteome</keyword>
<dbReference type="AlphaFoldDB" id="A0A556V166"/>
<accession>A0A556V166</accession>
<proteinExistence type="predicted"/>
<evidence type="ECO:0000313" key="2">
    <source>
        <dbReference type="Proteomes" id="UP000319801"/>
    </source>
</evidence>
<sequence length="109" mass="12156">MDSSTLALELRNLLENDTGSYTLTLHTDTVPVSSVTIVRSQTELVEFNSTVSLVCSASGSSLSFLWLNVSSVVTADKRIQLTDNKSECWRQRSVQLQLSNGLFEEKLKW</sequence>